<sequence length="93" mass="10395">MATNNGNLGEMIEASANGEKFVGTGHAIVQYSEEGMLEKVKRIQRDRGLTDEQMAELLGYSRREGWAKIKCGQVPASESFELRAFRAFPEVRT</sequence>
<dbReference type="EMBL" id="LAZR01032457">
    <property type="protein sequence ID" value="KKL50827.1"/>
    <property type="molecule type" value="Genomic_DNA"/>
</dbReference>
<accession>A0A0F9FIB0</accession>
<protein>
    <recommendedName>
        <fullName evidence="2">HTH cro/C1-type domain-containing protein</fullName>
    </recommendedName>
</protein>
<comment type="caution">
    <text evidence="1">The sequence shown here is derived from an EMBL/GenBank/DDBJ whole genome shotgun (WGS) entry which is preliminary data.</text>
</comment>
<evidence type="ECO:0008006" key="2">
    <source>
        <dbReference type="Google" id="ProtNLM"/>
    </source>
</evidence>
<gene>
    <name evidence="1" type="ORF">LCGC14_2301580</name>
</gene>
<proteinExistence type="predicted"/>
<name>A0A0F9FIB0_9ZZZZ</name>
<reference evidence="1" key="1">
    <citation type="journal article" date="2015" name="Nature">
        <title>Complex archaea that bridge the gap between prokaryotes and eukaryotes.</title>
        <authorList>
            <person name="Spang A."/>
            <person name="Saw J.H."/>
            <person name="Jorgensen S.L."/>
            <person name="Zaremba-Niedzwiedzka K."/>
            <person name="Martijn J."/>
            <person name="Lind A.E."/>
            <person name="van Eijk R."/>
            <person name="Schleper C."/>
            <person name="Guy L."/>
            <person name="Ettema T.J."/>
        </authorList>
    </citation>
    <scope>NUCLEOTIDE SEQUENCE</scope>
</reference>
<evidence type="ECO:0000313" key="1">
    <source>
        <dbReference type="EMBL" id="KKL50827.1"/>
    </source>
</evidence>
<organism evidence="1">
    <name type="scientific">marine sediment metagenome</name>
    <dbReference type="NCBI Taxonomy" id="412755"/>
    <lineage>
        <taxon>unclassified sequences</taxon>
        <taxon>metagenomes</taxon>
        <taxon>ecological metagenomes</taxon>
    </lineage>
</organism>
<dbReference type="AlphaFoldDB" id="A0A0F9FIB0"/>